<keyword evidence="1" id="KW-0472">Membrane</keyword>
<reference evidence="2 3" key="1">
    <citation type="journal article" date="2016" name="Int. J. Syst. Evol. Microbiol.">
        <title>Peptococcus simiae sp. nov., isolated from rhesus macaque faeces and emended description of the genus Peptococcus.</title>
        <authorList>
            <person name="Shkoporov A.N."/>
            <person name="Efimov B.A."/>
            <person name="Kondova I."/>
            <person name="Ouwerling B."/>
            <person name="Chaplin A.V."/>
            <person name="Shcherbakova V.A."/>
            <person name="Langermans J.A.M."/>
        </authorList>
    </citation>
    <scope>NUCLEOTIDE SEQUENCE [LARGE SCALE GENOMIC DNA]</scope>
    <source>
        <strain evidence="2 3">M108</strain>
    </source>
</reference>
<dbReference type="NCBIfam" id="NF033218">
    <property type="entry name" value="anchor_AmaP"/>
    <property type="match status" value="1"/>
</dbReference>
<name>A0ABW9GZK0_9FIRM</name>
<feature type="transmembrane region" description="Helical" evidence="1">
    <location>
        <begin position="7"/>
        <end position="28"/>
    </location>
</feature>
<dbReference type="Proteomes" id="UP001631949">
    <property type="component" value="Unassembled WGS sequence"/>
</dbReference>
<accession>A0ABW9GZK0</accession>
<gene>
    <name evidence="2" type="primary">amaP</name>
    <name evidence="2" type="ORF">ACKQTC_06330</name>
</gene>
<comment type="caution">
    <text evidence="2">The sequence shown here is derived from an EMBL/GenBank/DDBJ whole genome shotgun (WGS) entry which is preliminary data.</text>
</comment>
<evidence type="ECO:0000256" key="1">
    <source>
        <dbReference type="SAM" id="Phobius"/>
    </source>
</evidence>
<proteinExistence type="predicted"/>
<dbReference type="RefSeq" id="WP_408977592.1">
    <property type="nucleotide sequence ID" value="NZ_JBJUVG010000008.1"/>
</dbReference>
<keyword evidence="3" id="KW-1185">Reference proteome</keyword>
<keyword evidence="1" id="KW-1133">Transmembrane helix</keyword>
<protein>
    <submittedName>
        <fullName evidence="2">Alkaline shock response membrane anchor protein AmaP</fullName>
    </submittedName>
</protein>
<dbReference type="EMBL" id="JBJUVG010000008">
    <property type="protein sequence ID" value="MFM9413978.1"/>
    <property type="molecule type" value="Genomic_DNA"/>
</dbReference>
<feature type="transmembrane region" description="Helical" evidence="1">
    <location>
        <begin position="48"/>
        <end position="71"/>
    </location>
</feature>
<organism evidence="2 3">
    <name type="scientific">Peptococcus simiae</name>
    <dbReference type="NCBI Taxonomy" id="1643805"/>
    <lineage>
        <taxon>Bacteria</taxon>
        <taxon>Bacillati</taxon>
        <taxon>Bacillota</taxon>
        <taxon>Clostridia</taxon>
        <taxon>Eubacteriales</taxon>
        <taxon>Peptococcaceae</taxon>
        <taxon>Peptococcus</taxon>
    </lineage>
</organism>
<evidence type="ECO:0000313" key="3">
    <source>
        <dbReference type="Proteomes" id="UP001631949"/>
    </source>
</evidence>
<evidence type="ECO:0000313" key="2">
    <source>
        <dbReference type="EMBL" id="MFM9413978.1"/>
    </source>
</evidence>
<keyword evidence="1" id="KW-0812">Transmembrane</keyword>
<sequence>MRRATKILSFFLGLFVVLYVAGTFYGIYRFMFLNRYWAQGLGLTDNMFYAGFYVTCALAAITALVGLFLMLKGLFARRRDRKLTFNHDDGSVEVSEEAISGAVQSTLAGYDGIQESEVQMDIKDGREPSIRAKVNCGIRHGANLDQYGQAIKDRISREITTLTGLPVEDVQVSFYEADPADAKNR</sequence>